<dbReference type="Proteomes" id="UP001177003">
    <property type="component" value="Chromosome 9"/>
</dbReference>
<accession>A0AA36A1R2</accession>
<gene>
    <name evidence="1" type="ORF">LSALG_LOCUS41390</name>
</gene>
<name>A0AA36A1R2_LACSI</name>
<protein>
    <submittedName>
        <fullName evidence="1">Uncharacterized protein</fullName>
    </submittedName>
</protein>
<evidence type="ECO:0000313" key="2">
    <source>
        <dbReference type="Proteomes" id="UP001177003"/>
    </source>
</evidence>
<dbReference type="EMBL" id="OX465085">
    <property type="protein sequence ID" value="CAI9302925.1"/>
    <property type="molecule type" value="Genomic_DNA"/>
</dbReference>
<reference evidence="1" key="1">
    <citation type="submission" date="2023-04" db="EMBL/GenBank/DDBJ databases">
        <authorList>
            <person name="Vijverberg K."/>
            <person name="Xiong W."/>
            <person name="Schranz E."/>
        </authorList>
    </citation>
    <scope>NUCLEOTIDE SEQUENCE</scope>
</reference>
<keyword evidence="2" id="KW-1185">Reference proteome</keyword>
<organism evidence="1 2">
    <name type="scientific">Lactuca saligna</name>
    <name type="common">Willowleaf lettuce</name>
    <dbReference type="NCBI Taxonomy" id="75948"/>
    <lineage>
        <taxon>Eukaryota</taxon>
        <taxon>Viridiplantae</taxon>
        <taxon>Streptophyta</taxon>
        <taxon>Embryophyta</taxon>
        <taxon>Tracheophyta</taxon>
        <taxon>Spermatophyta</taxon>
        <taxon>Magnoliopsida</taxon>
        <taxon>eudicotyledons</taxon>
        <taxon>Gunneridae</taxon>
        <taxon>Pentapetalae</taxon>
        <taxon>asterids</taxon>
        <taxon>campanulids</taxon>
        <taxon>Asterales</taxon>
        <taxon>Asteraceae</taxon>
        <taxon>Cichorioideae</taxon>
        <taxon>Cichorieae</taxon>
        <taxon>Lactucinae</taxon>
        <taxon>Lactuca</taxon>
    </lineage>
</organism>
<sequence>MLQNFRYFVIRADNKQYDFTVADFPLMNCNDLIQVALILKHKEENNLKGSETDVFKVGFAHVKTFIDNYFDCLALTDEELANVLGREVKVPWEDTLTQSALSKYVVGEICLKPFGMVFSGRDTKGKPKKFLFKVSEIERYNSSQYTHFIVCMNNCKKNNEGDKKDLKKVISWYGEVRRTIHSAIQKLLS</sequence>
<evidence type="ECO:0000313" key="1">
    <source>
        <dbReference type="EMBL" id="CAI9302925.1"/>
    </source>
</evidence>
<proteinExistence type="predicted"/>
<dbReference type="AlphaFoldDB" id="A0AA36A1R2"/>